<evidence type="ECO:0000313" key="1">
    <source>
        <dbReference type="EMBL" id="AGE95336.1"/>
    </source>
</evidence>
<name>M1KJD3_ENCCN</name>
<proteinExistence type="predicted"/>
<accession>M1KJD3</accession>
<organism evidence="1">
    <name type="scientific">Encephalitozoon cuniculi</name>
    <name type="common">Microsporidian parasite</name>
    <dbReference type="NCBI Taxonomy" id="6035"/>
    <lineage>
        <taxon>Eukaryota</taxon>
        <taxon>Fungi</taxon>
        <taxon>Fungi incertae sedis</taxon>
        <taxon>Microsporidia</taxon>
        <taxon>Unikaryonidae</taxon>
        <taxon>Encephalitozoon</taxon>
    </lineage>
</organism>
<dbReference type="EMBL" id="KC513606">
    <property type="protein sequence ID" value="AGE95336.1"/>
    <property type="molecule type" value="Genomic_DNA"/>
</dbReference>
<gene>
    <name evidence="1" type="ORF">ECU04_0390</name>
</gene>
<sequence length="116" mass="12807">MSSMFPLNARMQFDSRMIGTSVRWMSLAASASADPVRIKPLRDMSSPGIDWINSEVLYSAGSNRSPSINLPLQGSLKGRVSRSTNGVLGEFMIPVARFQIFCDHLTSATKDDRRVL</sequence>
<dbReference type="AlphaFoldDB" id="M1KJD3"/>
<reference evidence="1" key="1">
    <citation type="journal article" date="2013" name="Eukaryot. Cell">
        <title>Extremely Reduced Levels of Heterozygosity in the Vertebrate Pathogen Encephalitozoon cuniculi.</title>
        <authorList>
            <person name="Selman M."/>
            <person name="Sak B."/>
            <person name="Kvac M."/>
            <person name="Farinelli L."/>
            <person name="Weiss L.M."/>
            <person name="Corradi N."/>
        </authorList>
    </citation>
    <scope>NUCLEOTIDE SEQUENCE</scope>
</reference>
<protein>
    <submittedName>
        <fullName evidence="1">Uncharacterized protein</fullName>
    </submittedName>
</protein>